<evidence type="ECO:0000256" key="10">
    <source>
        <dbReference type="ARBA" id="ARBA00023098"/>
    </source>
</evidence>
<gene>
    <name evidence="12 13" type="primary">lpxC</name>
    <name evidence="13" type="ORF">GCM10008171_12790</name>
</gene>
<evidence type="ECO:0000256" key="6">
    <source>
        <dbReference type="ARBA" id="ARBA00022556"/>
    </source>
</evidence>
<dbReference type="NCBIfam" id="TIGR00325">
    <property type="entry name" value="lpxC"/>
    <property type="match status" value="1"/>
</dbReference>
<keyword evidence="7 12" id="KW-0479">Metal-binding</keyword>
<comment type="similarity">
    <text evidence="12">Belongs to the LpxC family.</text>
</comment>
<dbReference type="Proteomes" id="UP001143364">
    <property type="component" value="Unassembled WGS sequence"/>
</dbReference>
<evidence type="ECO:0000256" key="4">
    <source>
        <dbReference type="ARBA" id="ARBA00012745"/>
    </source>
</evidence>
<dbReference type="InterPro" id="IPR020568">
    <property type="entry name" value="Ribosomal_Su5_D2-typ_SF"/>
</dbReference>
<feature type="binding site" evidence="12">
    <location>
        <position position="81"/>
    </location>
    <ligand>
        <name>Zn(2+)</name>
        <dbReference type="ChEBI" id="CHEBI:29105"/>
    </ligand>
</feature>
<evidence type="ECO:0000313" key="14">
    <source>
        <dbReference type="Proteomes" id="UP001143364"/>
    </source>
</evidence>
<accession>A0A9W6JHP8</accession>
<proteinExistence type="inferred from homology"/>
<dbReference type="HAMAP" id="MF_00388">
    <property type="entry name" value="LpxC"/>
    <property type="match status" value="1"/>
</dbReference>
<dbReference type="AlphaFoldDB" id="A0A9W6JHP8"/>
<dbReference type="Gene3D" id="3.30.1700.10">
    <property type="entry name" value="lpxc deacetylase, domain 2"/>
    <property type="match status" value="1"/>
</dbReference>
<dbReference type="GO" id="GO:0016020">
    <property type="term" value="C:membrane"/>
    <property type="evidence" value="ECO:0007669"/>
    <property type="project" value="GOC"/>
</dbReference>
<comment type="caution">
    <text evidence="13">The sequence shown here is derived from an EMBL/GenBank/DDBJ whole genome shotgun (WGS) entry which is preliminary data.</text>
</comment>
<feature type="binding site" evidence="12">
    <location>
        <position position="239"/>
    </location>
    <ligand>
        <name>Zn(2+)</name>
        <dbReference type="ChEBI" id="CHEBI:29105"/>
    </ligand>
</feature>
<evidence type="ECO:0000256" key="2">
    <source>
        <dbReference type="ARBA" id="ARBA00002923"/>
    </source>
</evidence>
<dbReference type="SUPFAM" id="SSF54211">
    <property type="entry name" value="Ribosomal protein S5 domain 2-like"/>
    <property type="match status" value="2"/>
</dbReference>
<sequence length="320" mass="33655">MFAKQTTLAGPVTLTGIGVHSAAPVSLILEPAEADSGIVFVRTAPDGVEHEMPASHRLVGGTELQTVLGDSAGATVSTIEHLMAALRGMGVDNARVAIDGPEVAILDGSARPFVEAIDSVGVATLAAPRRVMKIVKPVRVEQGRGFAELAPAPHGFHLDVEIDFPSDLIGRQAVRLEVTPQSFRAELAGARTFGFLKDVERLWAAGFARGSSTENTIVLGEDRVLNPEGLRFPDEFVRHKAMDAVGDLALSGLPLQGRFRSFCGGHRMNGAVLGALLADPTAYEIVTAEPAPARRERAARAVRPAGFAPAPVAAFGPRVD</sequence>
<organism evidence="13 14">
    <name type="scientific">Methylopila jiangsuensis</name>
    <dbReference type="NCBI Taxonomy" id="586230"/>
    <lineage>
        <taxon>Bacteria</taxon>
        <taxon>Pseudomonadati</taxon>
        <taxon>Pseudomonadota</taxon>
        <taxon>Alphaproteobacteria</taxon>
        <taxon>Hyphomicrobiales</taxon>
        <taxon>Methylopilaceae</taxon>
        <taxon>Methylopila</taxon>
    </lineage>
</organism>
<evidence type="ECO:0000256" key="5">
    <source>
        <dbReference type="ARBA" id="ARBA00022516"/>
    </source>
</evidence>
<dbReference type="EC" id="3.5.1.108" evidence="4 12"/>
<keyword evidence="14" id="KW-1185">Reference proteome</keyword>
<reference evidence="13" key="2">
    <citation type="submission" date="2023-01" db="EMBL/GenBank/DDBJ databases">
        <authorList>
            <person name="Sun Q."/>
            <person name="Evtushenko L."/>
        </authorList>
    </citation>
    <scope>NUCLEOTIDE SEQUENCE</scope>
    <source>
        <strain evidence="13">VKM B-2555</strain>
    </source>
</reference>
<evidence type="ECO:0000256" key="12">
    <source>
        <dbReference type="HAMAP-Rule" id="MF_00388"/>
    </source>
</evidence>
<comment type="catalytic activity">
    <reaction evidence="11 12">
        <text>a UDP-3-O-[(3R)-3-hydroxyacyl]-N-acetyl-alpha-D-glucosamine + H2O = a UDP-3-O-[(3R)-3-hydroxyacyl]-alpha-D-glucosamine + acetate</text>
        <dbReference type="Rhea" id="RHEA:67816"/>
        <dbReference type="ChEBI" id="CHEBI:15377"/>
        <dbReference type="ChEBI" id="CHEBI:30089"/>
        <dbReference type="ChEBI" id="CHEBI:137740"/>
        <dbReference type="ChEBI" id="CHEBI:173225"/>
        <dbReference type="EC" id="3.5.1.108"/>
    </reaction>
</comment>
<evidence type="ECO:0000256" key="3">
    <source>
        <dbReference type="ARBA" id="ARBA00005002"/>
    </source>
</evidence>
<name>A0A9W6JHP8_9HYPH</name>
<evidence type="ECO:0000256" key="1">
    <source>
        <dbReference type="ARBA" id="ARBA00001947"/>
    </source>
</evidence>
<dbReference type="GO" id="GO:0046872">
    <property type="term" value="F:metal ion binding"/>
    <property type="evidence" value="ECO:0007669"/>
    <property type="project" value="UniProtKB-KW"/>
</dbReference>
<dbReference type="GO" id="GO:0103117">
    <property type="term" value="F:UDP-3-O-acyl-N-acetylglucosamine deacetylase activity"/>
    <property type="evidence" value="ECO:0007669"/>
    <property type="project" value="UniProtKB-UniRule"/>
</dbReference>
<keyword evidence="8 12" id="KW-0378">Hydrolase</keyword>
<dbReference type="Pfam" id="PF03331">
    <property type="entry name" value="LpxC"/>
    <property type="match status" value="1"/>
</dbReference>
<feature type="binding site" evidence="12">
    <location>
        <position position="243"/>
    </location>
    <ligand>
        <name>Zn(2+)</name>
        <dbReference type="ChEBI" id="CHEBI:29105"/>
    </ligand>
</feature>
<comment type="function">
    <text evidence="2 12">Catalyzes the hydrolysis of UDP-3-O-myristoyl-N-acetylglucosamine to form UDP-3-O-myristoylglucosamine and acetate, the committed step in lipid A biosynthesis.</text>
</comment>
<comment type="pathway">
    <text evidence="3 12">Glycolipid biosynthesis; lipid IV(A) biosynthesis; lipid IV(A) from (3R)-3-hydroxytetradecanoyl-[acyl-carrier-protein] and UDP-N-acetyl-alpha-D-glucosamine: step 2/6.</text>
</comment>
<protein>
    <recommendedName>
        <fullName evidence="4 12">UDP-3-O-acyl-N-acetylglucosamine deacetylase</fullName>
        <shortName evidence="12">UDP-3-O-acyl-GlcNAc deacetylase</shortName>
        <ecNumber evidence="4 12">3.5.1.108</ecNumber>
    </recommendedName>
    <alternativeName>
        <fullName evidence="12">UDP-3-O-[R-3-hydroxymyristoyl]-N-acetylglucosamine deacetylase</fullName>
    </alternativeName>
</protein>
<feature type="active site" description="Proton donor" evidence="12">
    <location>
        <position position="266"/>
    </location>
</feature>
<dbReference type="EMBL" id="BSFK01000005">
    <property type="protein sequence ID" value="GLK76025.1"/>
    <property type="molecule type" value="Genomic_DNA"/>
</dbReference>
<evidence type="ECO:0000256" key="7">
    <source>
        <dbReference type="ARBA" id="ARBA00022723"/>
    </source>
</evidence>
<dbReference type="RefSeq" id="WP_271203949.1">
    <property type="nucleotide sequence ID" value="NZ_BSFK01000005.1"/>
</dbReference>
<keyword evidence="9 12" id="KW-0862">Zinc</keyword>
<dbReference type="PANTHER" id="PTHR33694:SF1">
    <property type="entry name" value="UDP-3-O-ACYL-N-ACETYLGLUCOSAMINE DEACETYLASE 1, MITOCHONDRIAL-RELATED"/>
    <property type="match status" value="1"/>
</dbReference>
<dbReference type="InterPro" id="IPR011334">
    <property type="entry name" value="UDP-acyl_GlcNac_deAcase_C"/>
</dbReference>
<evidence type="ECO:0000313" key="13">
    <source>
        <dbReference type="EMBL" id="GLK76025.1"/>
    </source>
</evidence>
<reference evidence="13" key="1">
    <citation type="journal article" date="2014" name="Int. J. Syst. Evol. Microbiol.">
        <title>Complete genome sequence of Corynebacterium casei LMG S-19264T (=DSM 44701T), isolated from a smear-ripened cheese.</title>
        <authorList>
            <consortium name="US DOE Joint Genome Institute (JGI-PGF)"/>
            <person name="Walter F."/>
            <person name="Albersmeier A."/>
            <person name="Kalinowski J."/>
            <person name="Ruckert C."/>
        </authorList>
    </citation>
    <scope>NUCLEOTIDE SEQUENCE</scope>
    <source>
        <strain evidence="13">VKM B-2555</strain>
    </source>
</reference>
<keyword evidence="5 12" id="KW-0444">Lipid biosynthesis</keyword>
<dbReference type="InterPro" id="IPR015870">
    <property type="entry name" value="UDP-acyl_N-AcGlcN_deAcase_N"/>
</dbReference>
<evidence type="ECO:0000256" key="8">
    <source>
        <dbReference type="ARBA" id="ARBA00022801"/>
    </source>
</evidence>
<keyword evidence="10 12" id="KW-0443">Lipid metabolism</keyword>
<evidence type="ECO:0000256" key="9">
    <source>
        <dbReference type="ARBA" id="ARBA00022833"/>
    </source>
</evidence>
<dbReference type="Gene3D" id="3.30.230.20">
    <property type="entry name" value="lpxc deacetylase, domain 1"/>
    <property type="match status" value="1"/>
</dbReference>
<keyword evidence="6 12" id="KW-0441">Lipid A biosynthesis</keyword>
<dbReference type="PANTHER" id="PTHR33694">
    <property type="entry name" value="UDP-3-O-ACYL-N-ACETYLGLUCOSAMINE DEACETYLASE 1, MITOCHONDRIAL-RELATED"/>
    <property type="match status" value="1"/>
</dbReference>
<dbReference type="InterPro" id="IPR004463">
    <property type="entry name" value="UDP-acyl_GlcNac_deAcase"/>
</dbReference>
<evidence type="ECO:0000256" key="11">
    <source>
        <dbReference type="ARBA" id="ARBA00024535"/>
    </source>
</evidence>
<dbReference type="GO" id="GO:0009245">
    <property type="term" value="P:lipid A biosynthetic process"/>
    <property type="evidence" value="ECO:0007669"/>
    <property type="project" value="UniProtKB-UniRule"/>
</dbReference>
<comment type="cofactor">
    <cofactor evidence="1 12">
        <name>Zn(2+)</name>
        <dbReference type="ChEBI" id="CHEBI:29105"/>
    </cofactor>
</comment>